<comment type="caution">
    <text evidence="4">The sequence shown here is derived from an EMBL/GenBank/DDBJ whole genome shotgun (WGS) entry which is preliminary data.</text>
</comment>
<organism evidence="4 5">
    <name type="scientific">Mycena alexandri</name>
    <dbReference type="NCBI Taxonomy" id="1745969"/>
    <lineage>
        <taxon>Eukaryota</taxon>
        <taxon>Fungi</taxon>
        <taxon>Dikarya</taxon>
        <taxon>Basidiomycota</taxon>
        <taxon>Agaricomycotina</taxon>
        <taxon>Agaricomycetes</taxon>
        <taxon>Agaricomycetidae</taxon>
        <taxon>Agaricales</taxon>
        <taxon>Marasmiineae</taxon>
        <taxon>Mycenaceae</taxon>
        <taxon>Mycena</taxon>
    </lineage>
</organism>
<feature type="compositionally biased region" description="Basic and acidic residues" evidence="2">
    <location>
        <begin position="202"/>
        <end position="215"/>
    </location>
</feature>
<dbReference type="InterPro" id="IPR049203">
    <property type="entry name" value="DUF6818"/>
</dbReference>
<feature type="domain" description="DUF6818" evidence="3">
    <location>
        <begin position="181"/>
        <end position="256"/>
    </location>
</feature>
<dbReference type="PANTHER" id="PTHR34409:SF1">
    <property type="entry name" value="MYB-LIKE DOMAIN-CONTAINING PROTEIN"/>
    <property type="match status" value="1"/>
</dbReference>
<name>A0AAD6TB14_9AGAR</name>
<gene>
    <name evidence="4" type="ORF">C8F04DRAFT_1177631</name>
</gene>
<feature type="region of interest" description="Disordered" evidence="2">
    <location>
        <begin position="427"/>
        <end position="503"/>
    </location>
</feature>
<evidence type="ECO:0000313" key="5">
    <source>
        <dbReference type="Proteomes" id="UP001218188"/>
    </source>
</evidence>
<dbReference type="Proteomes" id="UP001218188">
    <property type="component" value="Unassembled WGS sequence"/>
</dbReference>
<keyword evidence="1" id="KW-0175">Coiled coil</keyword>
<evidence type="ECO:0000313" key="4">
    <source>
        <dbReference type="EMBL" id="KAJ7041073.1"/>
    </source>
</evidence>
<feature type="compositionally biased region" description="Basic residues" evidence="2">
    <location>
        <begin position="127"/>
        <end position="136"/>
    </location>
</feature>
<proteinExistence type="predicted"/>
<feature type="region of interest" description="Disordered" evidence="2">
    <location>
        <begin position="200"/>
        <end position="231"/>
    </location>
</feature>
<dbReference type="EMBL" id="JARJCM010000019">
    <property type="protein sequence ID" value="KAJ7041073.1"/>
    <property type="molecule type" value="Genomic_DNA"/>
</dbReference>
<accession>A0AAD6TB14</accession>
<evidence type="ECO:0000259" key="3">
    <source>
        <dbReference type="Pfam" id="PF20681"/>
    </source>
</evidence>
<sequence length="503" mass="54682">MSDPAIPPFTQPPPPRPEVQYDNSGNPWFRDATGQWVRATLEASVSQPLLPPFEPRLNQSMSQPAAYNYDSFGTAQAASSSRAPNYTTNLRLPPLREPVVDDDLSDGPTIAKARGLQPALKVGGARQKGKGKRKRLSPSDSDDSDREQGPSKRKPGRPSGSSNFSTRDTNKVLDLVQKALPLGAKAWEAISVDYNKWAAIRNRPERPGKSVENKYKGLLKHKKPTGDPHCPPEVKRAHAIEALINQRADTRELSDSASVGAVDDDYPSDNSVEVLGSSFVRTAVARRAPSPPLPTRRARLSAPDLVQTLSKAFDPSVQKARDNERAERSLQSAHIVGLTGQLRDAQATNENLRTQLTAMQNQVNQAERARDRAELRLEMSGGAAFSGQADPFPPPRRGARFKNVPGVVRVDGKVRCETIYPDGGACTYWFSDPSDDEEEKENQDPSPPSTSPFPRDDIPHFTLGPSLDTAPFNSTTTLPSALDTAQSLSLGGTPGQSMSRTEG</sequence>
<feature type="compositionally biased region" description="Polar residues" evidence="2">
    <location>
        <begin position="471"/>
        <end position="503"/>
    </location>
</feature>
<evidence type="ECO:0000256" key="2">
    <source>
        <dbReference type="SAM" id="MobiDB-lite"/>
    </source>
</evidence>
<feature type="region of interest" description="Disordered" evidence="2">
    <location>
        <begin position="1"/>
        <end position="27"/>
    </location>
</feature>
<dbReference type="Pfam" id="PF20681">
    <property type="entry name" value="DUF6818"/>
    <property type="match status" value="1"/>
</dbReference>
<feature type="coiled-coil region" evidence="1">
    <location>
        <begin position="335"/>
        <end position="376"/>
    </location>
</feature>
<feature type="compositionally biased region" description="Pro residues" evidence="2">
    <location>
        <begin position="1"/>
        <end position="17"/>
    </location>
</feature>
<protein>
    <recommendedName>
        <fullName evidence="3">DUF6818 domain-containing protein</fullName>
    </recommendedName>
</protein>
<keyword evidence="5" id="KW-1185">Reference proteome</keyword>
<reference evidence="4" key="1">
    <citation type="submission" date="2023-03" db="EMBL/GenBank/DDBJ databases">
        <title>Massive genome expansion in bonnet fungi (Mycena s.s.) driven by repeated elements and novel gene families across ecological guilds.</title>
        <authorList>
            <consortium name="Lawrence Berkeley National Laboratory"/>
            <person name="Harder C.B."/>
            <person name="Miyauchi S."/>
            <person name="Viragh M."/>
            <person name="Kuo A."/>
            <person name="Thoen E."/>
            <person name="Andreopoulos B."/>
            <person name="Lu D."/>
            <person name="Skrede I."/>
            <person name="Drula E."/>
            <person name="Henrissat B."/>
            <person name="Morin E."/>
            <person name="Kohler A."/>
            <person name="Barry K."/>
            <person name="LaButti K."/>
            <person name="Morin E."/>
            <person name="Salamov A."/>
            <person name="Lipzen A."/>
            <person name="Mereny Z."/>
            <person name="Hegedus B."/>
            <person name="Baldrian P."/>
            <person name="Stursova M."/>
            <person name="Weitz H."/>
            <person name="Taylor A."/>
            <person name="Grigoriev I.V."/>
            <person name="Nagy L.G."/>
            <person name="Martin F."/>
            <person name="Kauserud H."/>
        </authorList>
    </citation>
    <scope>NUCLEOTIDE SEQUENCE</scope>
    <source>
        <strain evidence="4">CBHHK200</strain>
    </source>
</reference>
<dbReference type="PANTHER" id="PTHR34409">
    <property type="entry name" value="SET DOMAIN-CONTAINING PROTEIN"/>
    <property type="match status" value="1"/>
</dbReference>
<feature type="compositionally biased region" description="Polar residues" evidence="2">
    <location>
        <begin position="74"/>
        <end position="90"/>
    </location>
</feature>
<dbReference type="AlphaFoldDB" id="A0AAD6TB14"/>
<feature type="region of interest" description="Disordered" evidence="2">
    <location>
        <begin position="74"/>
        <end position="169"/>
    </location>
</feature>
<evidence type="ECO:0000256" key="1">
    <source>
        <dbReference type="SAM" id="Coils"/>
    </source>
</evidence>